<reference evidence="9 10" key="1">
    <citation type="journal article" date="2020" name="G3 (Bethesda)">
        <title>Whole Genome Sequencing and Comparative Genomics of Two Nematicidal Bacillus Strains Reveals a Wide Range of Possible Virulence Factors.</title>
        <authorList>
            <person name="Susic N."/>
            <person name="Janezic S."/>
            <person name="Rupnik M."/>
            <person name="Geric Stare B."/>
        </authorList>
    </citation>
    <scope>NUCLEOTIDE SEQUENCE [LARGE SCALE GENOMIC DNA]</scope>
    <source>
        <strain evidence="9 10">I-1582</strain>
    </source>
</reference>
<dbReference type="OrthoDB" id="2937128at2"/>
<dbReference type="InterPro" id="IPR013324">
    <property type="entry name" value="RNA_pol_sigma_r3/r4-like"/>
</dbReference>
<dbReference type="InterPro" id="IPR013325">
    <property type="entry name" value="RNA_pol_sigma_r2"/>
</dbReference>
<keyword evidence="6" id="KW-0472">Membrane</keyword>
<dbReference type="InterPro" id="IPR025436">
    <property type="entry name" value="DUF4179"/>
</dbReference>
<dbReference type="InterPro" id="IPR007630">
    <property type="entry name" value="RNA_pol_sigma70_r4"/>
</dbReference>
<keyword evidence="5" id="KW-0804">Transcription</keyword>
<dbReference type="InterPro" id="IPR039425">
    <property type="entry name" value="RNA_pol_sigma-70-like"/>
</dbReference>
<dbReference type="PANTHER" id="PTHR43133">
    <property type="entry name" value="RNA POLYMERASE ECF-TYPE SIGMA FACTO"/>
    <property type="match status" value="1"/>
</dbReference>
<proteinExistence type="inferred from homology"/>
<dbReference type="GO" id="GO:0003677">
    <property type="term" value="F:DNA binding"/>
    <property type="evidence" value="ECO:0007669"/>
    <property type="project" value="UniProtKB-KW"/>
</dbReference>
<dbReference type="GO" id="GO:0016987">
    <property type="term" value="F:sigma factor activity"/>
    <property type="evidence" value="ECO:0007669"/>
    <property type="project" value="UniProtKB-KW"/>
</dbReference>
<dbReference type="InterPro" id="IPR036388">
    <property type="entry name" value="WH-like_DNA-bd_sf"/>
</dbReference>
<accession>A0A800NFK9</accession>
<dbReference type="EMBL" id="VDEM01000002">
    <property type="protein sequence ID" value="KAF0825714.1"/>
    <property type="molecule type" value="Genomic_DNA"/>
</dbReference>
<evidence type="ECO:0000313" key="9">
    <source>
        <dbReference type="EMBL" id="KAF0825714.1"/>
    </source>
</evidence>
<comment type="caution">
    <text evidence="9">The sequence shown here is derived from an EMBL/GenBank/DDBJ whole genome shotgun (WGS) entry which is preliminary data.</text>
</comment>
<protein>
    <recommendedName>
        <fullName evidence="11">RNA polymerase sigma factor (Sigma-70 family)</fullName>
    </recommendedName>
</protein>
<dbReference type="Pfam" id="PF04545">
    <property type="entry name" value="Sigma70_r4"/>
    <property type="match status" value="1"/>
</dbReference>
<evidence type="ECO:0008006" key="11">
    <source>
        <dbReference type="Google" id="ProtNLM"/>
    </source>
</evidence>
<evidence type="ECO:0000256" key="2">
    <source>
        <dbReference type="ARBA" id="ARBA00023015"/>
    </source>
</evidence>
<comment type="similarity">
    <text evidence="1">Belongs to the sigma-70 factor family. ECF subfamily.</text>
</comment>
<dbReference type="SUPFAM" id="SSF88946">
    <property type="entry name" value="Sigma2 domain of RNA polymerase sigma factors"/>
    <property type="match status" value="1"/>
</dbReference>
<gene>
    <name evidence="9" type="ORF">KIS1582_0387</name>
</gene>
<dbReference type="Gene3D" id="1.10.1740.10">
    <property type="match status" value="1"/>
</dbReference>
<dbReference type="PANTHER" id="PTHR43133:SF8">
    <property type="entry name" value="RNA POLYMERASE SIGMA FACTOR HI_1459-RELATED"/>
    <property type="match status" value="1"/>
</dbReference>
<evidence type="ECO:0000256" key="3">
    <source>
        <dbReference type="ARBA" id="ARBA00023082"/>
    </source>
</evidence>
<dbReference type="AlphaFoldDB" id="A0A800NFK9"/>
<keyword evidence="6" id="KW-1133">Transmembrane helix</keyword>
<evidence type="ECO:0000256" key="1">
    <source>
        <dbReference type="ARBA" id="ARBA00010641"/>
    </source>
</evidence>
<evidence type="ECO:0000313" key="10">
    <source>
        <dbReference type="Proteomes" id="UP000465778"/>
    </source>
</evidence>
<keyword evidence="4" id="KW-0238">DNA-binding</keyword>
<evidence type="ECO:0000256" key="5">
    <source>
        <dbReference type="ARBA" id="ARBA00023163"/>
    </source>
</evidence>
<feature type="transmembrane region" description="Helical" evidence="6">
    <location>
        <begin position="248"/>
        <end position="274"/>
    </location>
</feature>
<keyword evidence="6" id="KW-0812">Transmembrane</keyword>
<keyword evidence="2" id="KW-0805">Transcription regulation</keyword>
<dbReference type="GO" id="GO:0006352">
    <property type="term" value="P:DNA-templated transcription initiation"/>
    <property type="evidence" value="ECO:0007669"/>
    <property type="project" value="InterPro"/>
</dbReference>
<sequence length="684" mass="79430">MIIPVKNNPILPVTIRVKDIESIVNWFEQHQRSFYAVGWSCLGSQHKIEELFYRVILKIHKERPKFKSSTSFEMWVLSIFMEVCRELSIDNSLKASEGSIFHALQQLKEQEREVLVLTYIKGISREETAQLLKVSPEQIKELLFSGFQLLRKGLGNGEHYQGCNEYQKLYVDYLERKLERPRKIDFEMHIYHCHNCQDDLAALKEAILNFSETIETFSVPAGFMENVKERISQRENFLKQKKNKRKSIGLISASVFALFMCTGFFTGIFSKIYYSLTEENQELRFFLQEDLGERLGMEAENDGIKIKIKSVIADEIQTLIFYEIEDTNENNQYMINIDDGIFIEDEMKIMVANTYPRYFPPDMESDLNKKEKNIYHGKMSLRPLKENEATIQLNINKVMKLKQNSSDSYVNMEPEEGEWNFDIPVTKNPSIEYTLDEEVEIEGAAVLIDQLILAPTGTILQYGLKNEQPEKRIDMINFKNLEINNKIAEADLYGNSYVQAQPDLRWSKFQAHFEPLFEKKTSKVKVRFASVYLSVQANKSITLDAANEFPQTFEYAGSTISIDKVEMGPPATVVFSNHEIKNRAYESLHYNIVTEEGDDSSMEMDHEGIIIDKNGKEYDMKKITPKIYEEMEWPRHFFTVQSTKIHGKKVTPKSLDIYGYSTTKYLDDEVELDTELIVKEEAGT</sequence>
<evidence type="ECO:0000256" key="4">
    <source>
        <dbReference type="ARBA" id="ARBA00023125"/>
    </source>
</evidence>
<feature type="domain" description="RNA polymerase sigma-70 region 4" evidence="7">
    <location>
        <begin position="103"/>
        <end position="152"/>
    </location>
</feature>
<evidence type="ECO:0000256" key="6">
    <source>
        <dbReference type="SAM" id="Phobius"/>
    </source>
</evidence>
<dbReference type="Gene3D" id="2.60.40.1630">
    <property type="entry name" value="bacillus anthracis domain"/>
    <property type="match status" value="1"/>
</dbReference>
<dbReference type="CDD" id="cd06171">
    <property type="entry name" value="Sigma70_r4"/>
    <property type="match status" value="1"/>
</dbReference>
<feature type="domain" description="DUF4179" evidence="8">
    <location>
        <begin position="241"/>
        <end position="326"/>
    </location>
</feature>
<dbReference type="Gene3D" id="1.10.10.10">
    <property type="entry name" value="Winged helix-like DNA-binding domain superfamily/Winged helix DNA-binding domain"/>
    <property type="match status" value="1"/>
</dbReference>
<name>A0A800NFK9_CYTFI</name>
<keyword evidence="3" id="KW-0731">Sigma factor</keyword>
<dbReference type="Proteomes" id="UP000465778">
    <property type="component" value="Unassembled WGS sequence"/>
</dbReference>
<evidence type="ECO:0000259" key="7">
    <source>
        <dbReference type="Pfam" id="PF04545"/>
    </source>
</evidence>
<dbReference type="SUPFAM" id="SSF88659">
    <property type="entry name" value="Sigma3 and sigma4 domains of RNA polymerase sigma factors"/>
    <property type="match status" value="1"/>
</dbReference>
<dbReference type="Pfam" id="PF13786">
    <property type="entry name" value="DUF4179"/>
    <property type="match status" value="1"/>
</dbReference>
<organism evidence="9 10">
    <name type="scientific">Cytobacillus firmus</name>
    <name type="common">Bacillus firmus</name>
    <dbReference type="NCBI Taxonomy" id="1399"/>
    <lineage>
        <taxon>Bacteria</taxon>
        <taxon>Bacillati</taxon>
        <taxon>Bacillota</taxon>
        <taxon>Bacilli</taxon>
        <taxon>Bacillales</taxon>
        <taxon>Bacillaceae</taxon>
        <taxon>Cytobacillus</taxon>
    </lineage>
</organism>
<evidence type="ECO:0000259" key="8">
    <source>
        <dbReference type="Pfam" id="PF13786"/>
    </source>
</evidence>